<protein>
    <submittedName>
        <fullName evidence="9">Permease</fullName>
    </submittedName>
</protein>
<dbReference type="InterPro" id="IPR037185">
    <property type="entry name" value="EmrE-like"/>
</dbReference>
<organism evidence="9 10">
    <name type="scientific">Bifidobacterium canis</name>
    <dbReference type="NCBI Taxonomy" id="2610880"/>
    <lineage>
        <taxon>Bacteria</taxon>
        <taxon>Bacillati</taxon>
        <taxon>Actinomycetota</taxon>
        <taxon>Actinomycetes</taxon>
        <taxon>Bifidobacteriales</taxon>
        <taxon>Bifidobacteriaceae</taxon>
        <taxon>Bifidobacterium</taxon>
    </lineage>
</organism>
<reference evidence="9 10" key="1">
    <citation type="submission" date="2019-09" db="EMBL/GenBank/DDBJ databases">
        <title>Bifidobacterium canis sp. nov., isolated from the digestive tract of German Shepherd dog puppy.</title>
        <authorList>
            <person name="Bunesova V."/>
        </authorList>
    </citation>
    <scope>NUCLEOTIDE SEQUENCE [LARGE SCALE GENOMIC DNA]</scope>
    <source>
        <strain evidence="9 10">GSD1FS</strain>
    </source>
</reference>
<feature type="domain" description="EamA" evidence="8">
    <location>
        <begin position="224"/>
        <end position="356"/>
    </location>
</feature>
<feature type="transmembrane region" description="Helical" evidence="7">
    <location>
        <begin position="284"/>
        <end position="310"/>
    </location>
</feature>
<evidence type="ECO:0000256" key="2">
    <source>
        <dbReference type="ARBA" id="ARBA00007362"/>
    </source>
</evidence>
<dbReference type="InterPro" id="IPR000620">
    <property type="entry name" value="EamA_dom"/>
</dbReference>
<feature type="region of interest" description="Disordered" evidence="6">
    <location>
        <begin position="1"/>
        <end position="63"/>
    </location>
</feature>
<feature type="transmembrane region" description="Helical" evidence="7">
    <location>
        <begin position="139"/>
        <end position="160"/>
    </location>
</feature>
<feature type="transmembrane region" description="Helical" evidence="7">
    <location>
        <begin position="253"/>
        <end position="272"/>
    </location>
</feature>
<keyword evidence="5 7" id="KW-0472">Membrane</keyword>
<comment type="similarity">
    <text evidence="2">Belongs to the EamA transporter family.</text>
</comment>
<evidence type="ECO:0000256" key="5">
    <source>
        <dbReference type="ARBA" id="ARBA00023136"/>
    </source>
</evidence>
<evidence type="ECO:0000256" key="3">
    <source>
        <dbReference type="ARBA" id="ARBA00022692"/>
    </source>
</evidence>
<comment type="subcellular location">
    <subcellularLocation>
        <location evidence="1">Membrane</location>
        <topology evidence="1">Multi-pass membrane protein</topology>
    </subcellularLocation>
</comment>
<proteinExistence type="inferred from homology"/>
<feature type="domain" description="EamA" evidence="8">
    <location>
        <begin position="73"/>
        <end position="211"/>
    </location>
</feature>
<evidence type="ECO:0000256" key="4">
    <source>
        <dbReference type="ARBA" id="ARBA00022989"/>
    </source>
</evidence>
<sequence>MAQSGQRDGEHHDEHRAVVKQAHGDDSADELHEMLSKSAQDERHDAQDAQSAIDSQDDSTPSLERTPRMIVVGIICTLIGGTMWGVNGSVSKILMDGYGTSPLWLACIREIFAGLIFLICAAFATPHSLKRAVTNVREYPMFICTALLCVTLMQVGYLFAIHWTNAGTATVLQTLNLVMVLIYVCVRGHRRPSSRETVGVLLALIGVWLLATGGNISALSLPLPGLFWGLLNAFSCACLAIIPVKMIDKYGNFVVNGLTFLLSGLILMPFVRPWEHVPAYDARGWGLLAFTVVIGTFAAFWLFMIGVVRIGSMRATMLGTIEPVMATITAVMWTGAVFTPADLVGFVLILIMVFLVR</sequence>
<dbReference type="EMBL" id="WNLP01000002">
    <property type="protein sequence ID" value="MUH59333.1"/>
    <property type="molecule type" value="Genomic_DNA"/>
</dbReference>
<name>A0A7K1J3U6_9BIFI</name>
<accession>A0A7K1J3U6</accession>
<dbReference type="Pfam" id="PF00892">
    <property type="entry name" value="EamA"/>
    <property type="match status" value="2"/>
</dbReference>
<feature type="transmembrane region" description="Helical" evidence="7">
    <location>
        <begin position="198"/>
        <end position="219"/>
    </location>
</feature>
<evidence type="ECO:0000259" key="8">
    <source>
        <dbReference type="Pfam" id="PF00892"/>
    </source>
</evidence>
<keyword evidence="4 7" id="KW-1133">Transmembrane helix</keyword>
<comment type="caution">
    <text evidence="9">The sequence shown here is derived from an EMBL/GenBank/DDBJ whole genome shotgun (WGS) entry which is preliminary data.</text>
</comment>
<dbReference type="PANTHER" id="PTHR32322">
    <property type="entry name" value="INNER MEMBRANE TRANSPORTER"/>
    <property type="match status" value="1"/>
</dbReference>
<dbReference type="PANTHER" id="PTHR32322:SF2">
    <property type="entry name" value="EAMA DOMAIN-CONTAINING PROTEIN"/>
    <property type="match status" value="1"/>
</dbReference>
<dbReference type="Proteomes" id="UP000487882">
    <property type="component" value="Unassembled WGS sequence"/>
</dbReference>
<dbReference type="InterPro" id="IPR050638">
    <property type="entry name" value="AA-Vitamin_Transporters"/>
</dbReference>
<feature type="transmembrane region" description="Helical" evidence="7">
    <location>
        <begin position="225"/>
        <end position="244"/>
    </location>
</feature>
<evidence type="ECO:0000313" key="9">
    <source>
        <dbReference type="EMBL" id="MUH59333.1"/>
    </source>
</evidence>
<feature type="compositionally biased region" description="Basic and acidic residues" evidence="6">
    <location>
        <begin position="7"/>
        <end position="47"/>
    </location>
</feature>
<dbReference type="GO" id="GO:0016020">
    <property type="term" value="C:membrane"/>
    <property type="evidence" value="ECO:0007669"/>
    <property type="project" value="UniProtKB-SubCell"/>
</dbReference>
<feature type="transmembrane region" description="Helical" evidence="7">
    <location>
        <begin position="166"/>
        <end position="186"/>
    </location>
</feature>
<evidence type="ECO:0000256" key="7">
    <source>
        <dbReference type="SAM" id="Phobius"/>
    </source>
</evidence>
<gene>
    <name evidence="9" type="ORF">GSD1FS_0654</name>
</gene>
<dbReference type="SUPFAM" id="SSF103481">
    <property type="entry name" value="Multidrug resistance efflux transporter EmrE"/>
    <property type="match status" value="2"/>
</dbReference>
<feature type="transmembrane region" description="Helical" evidence="7">
    <location>
        <begin position="331"/>
        <end position="356"/>
    </location>
</feature>
<keyword evidence="3 7" id="KW-0812">Transmembrane</keyword>
<evidence type="ECO:0000256" key="1">
    <source>
        <dbReference type="ARBA" id="ARBA00004141"/>
    </source>
</evidence>
<evidence type="ECO:0000256" key="6">
    <source>
        <dbReference type="SAM" id="MobiDB-lite"/>
    </source>
</evidence>
<dbReference type="AlphaFoldDB" id="A0A7K1J3U6"/>
<feature type="transmembrane region" description="Helical" evidence="7">
    <location>
        <begin position="69"/>
        <end position="90"/>
    </location>
</feature>
<feature type="transmembrane region" description="Helical" evidence="7">
    <location>
        <begin position="102"/>
        <end position="127"/>
    </location>
</feature>
<evidence type="ECO:0000313" key="10">
    <source>
        <dbReference type="Proteomes" id="UP000487882"/>
    </source>
</evidence>
<keyword evidence="10" id="KW-1185">Reference proteome</keyword>